<dbReference type="PRINTS" id="PR00998">
    <property type="entry name" value="CRBOXYPTASET"/>
</dbReference>
<reference evidence="1" key="1">
    <citation type="submission" date="2013-08" db="EMBL/GenBank/DDBJ databases">
        <authorList>
            <person name="Mendez C."/>
            <person name="Richter M."/>
            <person name="Ferrer M."/>
            <person name="Sanchez J."/>
        </authorList>
    </citation>
    <scope>NUCLEOTIDE SEQUENCE</scope>
</reference>
<evidence type="ECO:0000313" key="1">
    <source>
        <dbReference type="EMBL" id="EQD37335.1"/>
    </source>
</evidence>
<reference evidence="1" key="2">
    <citation type="journal article" date="2014" name="ISME J.">
        <title>Microbial stratification in low pH oxic and suboxic macroscopic growths along an acid mine drainage.</title>
        <authorList>
            <person name="Mendez-Garcia C."/>
            <person name="Mesa V."/>
            <person name="Sprenger R.R."/>
            <person name="Richter M."/>
            <person name="Diez M.S."/>
            <person name="Solano J."/>
            <person name="Bargiela R."/>
            <person name="Golyshina O.V."/>
            <person name="Manteca A."/>
            <person name="Ramos J.L."/>
            <person name="Gallego J.R."/>
            <person name="Llorente I."/>
            <person name="Martins Dos Santos V.A."/>
            <person name="Jensen O.N."/>
            <person name="Pelaez A.I."/>
            <person name="Sanchez J."/>
            <person name="Ferrer M."/>
        </authorList>
    </citation>
    <scope>NUCLEOTIDE SEQUENCE</scope>
</reference>
<organism evidence="1">
    <name type="scientific">mine drainage metagenome</name>
    <dbReference type="NCBI Taxonomy" id="410659"/>
    <lineage>
        <taxon>unclassified sequences</taxon>
        <taxon>metagenomes</taxon>
        <taxon>ecological metagenomes</taxon>
    </lineage>
</organism>
<feature type="non-terminal residue" evidence="1">
    <location>
        <position position="1"/>
    </location>
</feature>
<protein>
    <submittedName>
        <fullName evidence="1">Peptidase M32, carboxypeptidase Taq metallopeptidase</fullName>
    </submittedName>
</protein>
<dbReference type="InterPro" id="IPR001333">
    <property type="entry name" value="Peptidase_M32_Taq"/>
</dbReference>
<keyword evidence="1" id="KW-0378">Hydrolase</keyword>
<proteinExistence type="predicted"/>
<keyword evidence="1" id="KW-0121">Carboxypeptidase</keyword>
<dbReference type="Pfam" id="PF02074">
    <property type="entry name" value="Peptidase_M32"/>
    <property type="match status" value="1"/>
</dbReference>
<dbReference type="GO" id="GO:0006508">
    <property type="term" value="P:proteolysis"/>
    <property type="evidence" value="ECO:0007669"/>
    <property type="project" value="InterPro"/>
</dbReference>
<accession>T1A643</accession>
<dbReference type="PANTHER" id="PTHR34217:SF1">
    <property type="entry name" value="CARBOXYPEPTIDASE 1"/>
    <property type="match status" value="1"/>
</dbReference>
<name>T1A643_9ZZZZ</name>
<gene>
    <name evidence="1" type="ORF">B1A_17619</name>
</gene>
<dbReference type="AlphaFoldDB" id="T1A643"/>
<dbReference type="PROSITE" id="PS52034">
    <property type="entry name" value="PEPTIDASE_M32"/>
    <property type="match status" value="1"/>
</dbReference>
<dbReference type="GO" id="GO:0004181">
    <property type="term" value="F:metallocarboxypeptidase activity"/>
    <property type="evidence" value="ECO:0007669"/>
    <property type="project" value="InterPro"/>
</dbReference>
<dbReference type="EMBL" id="AUZX01012961">
    <property type="protein sequence ID" value="EQD37335.1"/>
    <property type="molecule type" value="Genomic_DNA"/>
</dbReference>
<dbReference type="Gene3D" id="1.10.1370.30">
    <property type="match status" value="1"/>
</dbReference>
<sequence length="117" mass="13138">WAEKMQSYVGITPPDDLQGALQDIHWTGGLGNFIGYTMGNVISAQLWAAMRREMPGAEEGIARGEFAPILEWLRTHVHRLGSTYEVDELVRRATGSDLSATPYLGYIREKFSELYGF</sequence>
<comment type="caution">
    <text evidence="1">The sequence shown here is derived from an EMBL/GenBank/DDBJ whole genome shotgun (WGS) entry which is preliminary data.</text>
</comment>
<dbReference type="PANTHER" id="PTHR34217">
    <property type="entry name" value="METAL-DEPENDENT CARBOXYPEPTIDASE"/>
    <property type="match status" value="1"/>
</dbReference>
<keyword evidence="1" id="KW-0645">Protease</keyword>
<dbReference type="SUPFAM" id="SSF55486">
    <property type="entry name" value="Metalloproteases ('zincins'), catalytic domain"/>
    <property type="match status" value="1"/>
</dbReference>